<protein>
    <submittedName>
        <fullName evidence="2">Uncharacterized protein</fullName>
    </submittedName>
</protein>
<feature type="region of interest" description="Disordered" evidence="1">
    <location>
        <begin position="1"/>
        <end position="39"/>
    </location>
</feature>
<dbReference type="EMBL" id="CM000832">
    <property type="protein sequence ID" value="EET09413.1"/>
    <property type="molecule type" value="Genomic_DNA"/>
</dbReference>
<dbReference type="Proteomes" id="UP000001812">
    <property type="component" value="Chromosome I"/>
</dbReference>
<proteinExistence type="predicted"/>
<reference evidence="2" key="1">
    <citation type="submission" date="2009-05" db="EMBL/GenBank/DDBJ databases">
        <authorList>
            <person name="Harkins D.M."/>
            <person name="DeShazer D."/>
            <person name="Woods D.E."/>
            <person name="Brinkac L.M."/>
            <person name="Brown K.A."/>
            <person name="Hung G.C."/>
            <person name="Tuanyok A."/>
            <person name="Zhang B."/>
            <person name="Nierman W.C."/>
        </authorList>
    </citation>
    <scope>NUCLEOTIDE SEQUENCE [LARGE SCALE GENOMIC DNA]</scope>
    <source>
        <strain evidence="2">1710a</strain>
    </source>
</reference>
<evidence type="ECO:0000256" key="1">
    <source>
        <dbReference type="SAM" id="MobiDB-lite"/>
    </source>
</evidence>
<evidence type="ECO:0000313" key="2">
    <source>
        <dbReference type="EMBL" id="EET09413.1"/>
    </source>
</evidence>
<gene>
    <name evidence="2" type="ORF">BURPS1710A_1699</name>
</gene>
<sequence length="39" mass="4242">MSACGRRGGVRSRRGRASEREGRRRPGPMRDGAGEGVTR</sequence>
<dbReference type="AlphaFoldDB" id="A0A0E1W8B0"/>
<dbReference type="HOGENOM" id="CLU_3306084_0_0_4"/>
<accession>A0A0E1W8B0</accession>
<organism evidence="2">
    <name type="scientific">Burkholderia pseudomallei 1710a</name>
    <dbReference type="NCBI Taxonomy" id="320371"/>
    <lineage>
        <taxon>Bacteria</taxon>
        <taxon>Pseudomonadati</taxon>
        <taxon>Pseudomonadota</taxon>
        <taxon>Betaproteobacteria</taxon>
        <taxon>Burkholderiales</taxon>
        <taxon>Burkholderiaceae</taxon>
        <taxon>Burkholderia</taxon>
        <taxon>pseudomallei group</taxon>
    </lineage>
</organism>
<name>A0A0E1W8B0_BURPE</name>